<sequence>MHTTPTTGNVFSMVRGVRHTSPKTPLKLVRAKHKLAVGSHVRMKKKASSMSFCQRRQRNLVFSSFSATPSLLLVPLLQAQEQTSPTNRSRRTPIAIRKGTDKHMHVVLRRRLDADWTPKQWPWEILHHHIRSYCTRGRRRQCQVISGANEFKVLRQSFEFDNIV</sequence>
<accession>A0A498IW20</accession>
<proteinExistence type="predicted"/>
<comment type="caution">
    <text evidence="1">The sequence shown here is derived from an EMBL/GenBank/DDBJ whole genome shotgun (WGS) entry which is preliminary data.</text>
</comment>
<reference evidence="1 2" key="1">
    <citation type="submission" date="2018-10" db="EMBL/GenBank/DDBJ databases">
        <title>A high-quality apple genome assembly.</title>
        <authorList>
            <person name="Hu J."/>
        </authorList>
    </citation>
    <scope>NUCLEOTIDE SEQUENCE [LARGE SCALE GENOMIC DNA]</scope>
    <source>
        <strain evidence="2">cv. HFTH1</strain>
        <tissue evidence="1">Young leaf</tissue>
    </source>
</reference>
<evidence type="ECO:0000313" key="2">
    <source>
        <dbReference type="Proteomes" id="UP000290289"/>
    </source>
</evidence>
<keyword evidence="2" id="KW-1185">Reference proteome</keyword>
<dbReference type="Proteomes" id="UP000290289">
    <property type="component" value="Chromosome 10"/>
</dbReference>
<evidence type="ECO:0000313" key="1">
    <source>
        <dbReference type="EMBL" id="RXH86475.1"/>
    </source>
</evidence>
<name>A0A498IW20_MALDO</name>
<dbReference type="AlphaFoldDB" id="A0A498IW20"/>
<protein>
    <submittedName>
        <fullName evidence="1">Uncharacterized protein</fullName>
    </submittedName>
</protein>
<organism evidence="1 2">
    <name type="scientific">Malus domestica</name>
    <name type="common">Apple</name>
    <name type="synonym">Pyrus malus</name>
    <dbReference type="NCBI Taxonomy" id="3750"/>
    <lineage>
        <taxon>Eukaryota</taxon>
        <taxon>Viridiplantae</taxon>
        <taxon>Streptophyta</taxon>
        <taxon>Embryophyta</taxon>
        <taxon>Tracheophyta</taxon>
        <taxon>Spermatophyta</taxon>
        <taxon>Magnoliopsida</taxon>
        <taxon>eudicotyledons</taxon>
        <taxon>Gunneridae</taxon>
        <taxon>Pentapetalae</taxon>
        <taxon>rosids</taxon>
        <taxon>fabids</taxon>
        <taxon>Rosales</taxon>
        <taxon>Rosaceae</taxon>
        <taxon>Amygdaloideae</taxon>
        <taxon>Maleae</taxon>
        <taxon>Malus</taxon>
    </lineage>
</organism>
<dbReference type="EMBL" id="RDQH01000336">
    <property type="protein sequence ID" value="RXH86475.1"/>
    <property type="molecule type" value="Genomic_DNA"/>
</dbReference>
<gene>
    <name evidence="1" type="ORF">DVH24_021748</name>
</gene>